<dbReference type="OrthoDB" id="10532975at2759"/>
<feature type="region of interest" description="Disordered" evidence="1">
    <location>
        <begin position="376"/>
        <end position="404"/>
    </location>
</feature>
<evidence type="ECO:0000313" key="2">
    <source>
        <dbReference type="EMBL" id="GCB60985.1"/>
    </source>
</evidence>
<organism evidence="2 3">
    <name type="scientific">Scyliorhinus torazame</name>
    <name type="common">Cloudy catshark</name>
    <name type="synonym">Catulus torazame</name>
    <dbReference type="NCBI Taxonomy" id="75743"/>
    <lineage>
        <taxon>Eukaryota</taxon>
        <taxon>Metazoa</taxon>
        <taxon>Chordata</taxon>
        <taxon>Craniata</taxon>
        <taxon>Vertebrata</taxon>
        <taxon>Chondrichthyes</taxon>
        <taxon>Elasmobranchii</taxon>
        <taxon>Galeomorphii</taxon>
        <taxon>Galeoidea</taxon>
        <taxon>Carcharhiniformes</taxon>
        <taxon>Scyliorhinidae</taxon>
        <taxon>Scyliorhinus</taxon>
    </lineage>
</organism>
<name>A0A401NJE3_SCYTO</name>
<accession>A0A401NJE3</accession>
<dbReference type="AlphaFoldDB" id="A0A401NJE3"/>
<keyword evidence="3" id="KW-1185">Reference proteome</keyword>
<reference evidence="2 3" key="1">
    <citation type="journal article" date="2018" name="Nat. Ecol. Evol.">
        <title>Shark genomes provide insights into elasmobranch evolution and the origin of vertebrates.</title>
        <authorList>
            <person name="Hara Y"/>
            <person name="Yamaguchi K"/>
            <person name="Onimaru K"/>
            <person name="Kadota M"/>
            <person name="Koyanagi M"/>
            <person name="Keeley SD"/>
            <person name="Tatsumi K"/>
            <person name="Tanaka K"/>
            <person name="Motone F"/>
            <person name="Kageyama Y"/>
            <person name="Nozu R"/>
            <person name="Adachi N"/>
            <person name="Nishimura O"/>
            <person name="Nakagawa R"/>
            <person name="Tanegashima C"/>
            <person name="Kiyatake I"/>
            <person name="Matsumoto R"/>
            <person name="Murakumo K"/>
            <person name="Nishida K"/>
            <person name="Terakita A"/>
            <person name="Kuratani S"/>
            <person name="Sato K"/>
            <person name="Hyodo S Kuraku.S."/>
        </authorList>
    </citation>
    <scope>NUCLEOTIDE SEQUENCE [LARGE SCALE GENOMIC DNA]</scope>
</reference>
<gene>
    <name evidence="2" type="ORF">scyTo_0011225</name>
</gene>
<evidence type="ECO:0000313" key="3">
    <source>
        <dbReference type="Proteomes" id="UP000288216"/>
    </source>
</evidence>
<dbReference type="EMBL" id="BFAA01005035">
    <property type="protein sequence ID" value="GCB60985.1"/>
    <property type="molecule type" value="Genomic_DNA"/>
</dbReference>
<comment type="caution">
    <text evidence="2">The sequence shown here is derived from an EMBL/GenBank/DDBJ whole genome shotgun (WGS) entry which is preliminary data.</text>
</comment>
<dbReference type="STRING" id="75743.A0A401NJE3"/>
<dbReference type="Proteomes" id="UP000288216">
    <property type="component" value="Unassembled WGS sequence"/>
</dbReference>
<protein>
    <submittedName>
        <fullName evidence="2">Uncharacterized protein</fullName>
    </submittedName>
</protein>
<proteinExistence type="predicted"/>
<feature type="compositionally biased region" description="Basic and acidic residues" evidence="1">
    <location>
        <begin position="392"/>
        <end position="404"/>
    </location>
</feature>
<evidence type="ECO:0000256" key="1">
    <source>
        <dbReference type="SAM" id="MobiDB-lite"/>
    </source>
</evidence>
<sequence length="404" mass="45610">MGKIPKALIGFGLIQIPSLKLDTSFKSNIISQSEIEIAVQHFNVNDYMSIGKTFCEGIMDYISLDEDPLKLNEAILNLAYSITRNQRRDGTATVNSDFSLFAEEDKRQKNGETTTDSDSEFNLIQLDAVEGKVKLNSDNEENDLTNELKHQQAKNFLHLEDKMSLESIQQCYVLLNQMNLPEPVIESETSEDSNSEIESEVMFYSKARKKKIQRPSKAGSALPALSIRQMGKHRTKQVNQVVLKSYTPFVNQYANRSNGGIPMFAQERLVERTAKRVKEIENAEKLQEKSISHLPRKEEDVRNHNLLFCTDDQSNKGLNRCATGIKREAVFSQCKSNYTNVGAFAEGLIHDNKSSKCDSSLASNESAQKLGLWCQASPSRQRPKIQESSLVDIHKEEQSHKSLL</sequence>